<evidence type="ECO:0000259" key="6">
    <source>
        <dbReference type="PROSITE" id="PS50977"/>
    </source>
</evidence>
<dbReference type="PANTHER" id="PTHR30055:SF234">
    <property type="entry name" value="HTH-TYPE TRANSCRIPTIONAL REGULATOR BETI"/>
    <property type="match status" value="1"/>
</dbReference>
<organism evidence="7 8">
    <name type="scientific">Leifsonia shinshuensis</name>
    <dbReference type="NCBI Taxonomy" id="150026"/>
    <lineage>
        <taxon>Bacteria</taxon>
        <taxon>Bacillati</taxon>
        <taxon>Actinomycetota</taxon>
        <taxon>Actinomycetes</taxon>
        <taxon>Micrococcales</taxon>
        <taxon>Microbacteriaceae</taxon>
        <taxon>Leifsonia</taxon>
    </lineage>
</organism>
<dbReference type="GO" id="GO:0003700">
    <property type="term" value="F:DNA-binding transcription factor activity"/>
    <property type="evidence" value="ECO:0007669"/>
    <property type="project" value="TreeGrafter"/>
</dbReference>
<evidence type="ECO:0000313" key="8">
    <source>
        <dbReference type="Proteomes" id="UP000515511"/>
    </source>
</evidence>
<keyword evidence="3" id="KW-0804">Transcription</keyword>
<dbReference type="Proteomes" id="UP000515511">
    <property type="component" value="Chromosome"/>
</dbReference>
<dbReference type="SUPFAM" id="SSF48498">
    <property type="entry name" value="Tetracyclin repressor-like, C-terminal domain"/>
    <property type="match status" value="1"/>
</dbReference>
<dbReference type="SUPFAM" id="SSF46689">
    <property type="entry name" value="Homeodomain-like"/>
    <property type="match status" value="1"/>
</dbReference>
<feature type="domain" description="HTH tetR-type" evidence="6">
    <location>
        <begin position="30"/>
        <end position="90"/>
    </location>
</feature>
<dbReference type="InterPro" id="IPR050109">
    <property type="entry name" value="HTH-type_TetR-like_transc_reg"/>
</dbReference>
<sequence>MGDMESRATSESVREQDPATSRPRSRKPAEERREEILAAAAEIAIEEGLERITLRAVAARLGVRPGLISHYFPAAEDLVDEAFARAATIERERFFPTEGPALERLAHFVQHIDSGASWPLARLWLNARHLSRFTPSLEATLQEQDALDRSRLRAIVQEGVDAGVFAEVDPEWASIRILIAVDGSGSYVNSAGDLSNPAQVRFVADVVEWTLGLEAGALSRG</sequence>
<dbReference type="GO" id="GO:0000976">
    <property type="term" value="F:transcription cis-regulatory region binding"/>
    <property type="evidence" value="ECO:0007669"/>
    <property type="project" value="TreeGrafter"/>
</dbReference>
<dbReference type="PRINTS" id="PR00455">
    <property type="entry name" value="HTHTETR"/>
</dbReference>
<dbReference type="AlphaFoldDB" id="A0A7G6YAM2"/>
<name>A0A7G6YAM2_9MICO</name>
<accession>A0A7G6YAM2</accession>
<evidence type="ECO:0000256" key="3">
    <source>
        <dbReference type="ARBA" id="ARBA00023163"/>
    </source>
</evidence>
<dbReference type="PANTHER" id="PTHR30055">
    <property type="entry name" value="HTH-TYPE TRANSCRIPTIONAL REGULATOR RUTR"/>
    <property type="match status" value="1"/>
</dbReference>
<evidence type="ECO:0000256" key="5">
    <source>
        <dbReference type="SAM" id="MobiDB-lite"/>
    </source>
</evidence>
<dbReference type="KEGG" id="lse:F1C12_10620"/>
<evidence type="ECO:0000313" key="7">
    <source>
        <dbReference type="EMBL" id="QNE35537.1"/>
    </source>
</evidence>
<keyword evidence="2 4" id="KW-0238">DNA-binding</keyword>
<proteinExistence type="predicted"/>
<dbReference type="PROSITE" id="PS50977">
    <property type="entry name" value="HTH_TETR_2"/>
    <property type="match status" value="1"/>
</dbReference>
<dbReference type="Pfam" id="PF00440">
    <property type="entry name" value="TetR_N"/>
    <property type="match status" value="1"/>
</dbReference>
<keyword evidence="1" id="KW-0805">Transcription regulation</keyword>
<dbReference type="Gene3D" id="1.10.357.10">
    <property type="entry name" value="Tetracycline Repressor, domain 2"/>
    <property type="match status" value="1"/>
</dbReference>
<protein>
    <submittedName>
        <fullName evidence="7">TetR/AcrR family transcriptional regulator</fullName>
    </submittedName>
</protein>
<feature type="DNA-binding region" description="H-T-H motif" evidence="4">
    <location>
        <begin position="53"/>
        <end position="72"/>
    </location>
</feature>
<evidence type="ECO:0000256" key="2">
    <source>
        <dbReference type="ARBA" id="ARBA00023125"/>
    </source>
</evidence>
<gene>
    <name evidence="7" type="ORF">F1C12_10620</name>
</gene>
<dbReference type="InterPro" id="IPR036271">
    <property type="entry name" value="Tet_transcr_reg_TetR-rel_C_sf"/>
</dbReference>
<evidence type="ECO:0000256" key="4">
    <source>
        <dbReference type="PROSITE-ProRule" id="PRU00335"/>
    </source>
</evidence>
<dbReference type="InterPro" id="IPR001647">
    <property type="entry name" value="HTH_TetR"/>
</dbReference>
<dbReference type="InterPro" id="IPR009057">
    <property type="entry name" value="Homeodomain-like_sf"/>
</dbReference>
<evidence type="ECO:0000256" key="1">
    <source>
        <dbReference type="ARBA" id="ARBA00023015"/>
    </source>
</evidence>
<feature type="region of interest" description="Disordered" evidence="5">
    <location>
        <begin position="1"/>
        <end position="32"/>
    </location>
</feature>
<reference evidence="8" key="1">
    <citation type="submission" date="2019-09" db="EMBL/GenBank/DDBJ databases">
        <title>Antimicrobial potential of Antarctic Bacteria.</title>
        <authorList>
            <person name="Benaud N."/>
            <person name="Edwards R.J."/>
            <person name="Ferrari B.C."/>
        </authorList>
    </citation>
    <scope>NUCLEOTIDE SEQUENCE [LARGE SCALE GENOMIC DNA]</scope>
    <source>
        <strain evidence="8">INR9</strain>
    </source>
</reference>
<dbReference type="EMBL" id="CP043641">
    <property type="protein sequence ID" value="QNE35537.1"/>
    <property type="molecule type" value="Genomic_DNA"/>
</dbReference>
<feature type="compositionally biased region" description="Basic and acidic residues" evidence="5">
    <location>
        <begin position="1"/>
        <end position="17"/>
    </location>
</feature>